<dbReference type="Pfam" id="PF01079">
    <property type="entry name" value="Hint"/>
    <property type="match status" value="1"/>
</dbReference>
<dbReference type="EMBL" id="LSYV01000013">
    <property type="protein sequence ID" value="KXZ51394.1"/>
    <property type="molecule type" value="Genomic_DNA"/>
</dbReference>
<dbReference type="PANTHER" id="PTHR11889">
    <property type="entry name" value="HEDGEHOG"/>
    <property type="match status" value="1"/>
</dbReference>
<dbReference type="CDD" id="cd00081">
    <property type="entry name" value="Hint"/>
    <property type="match status" value="1"/>
</dbReference>
<keyword evidence="1" id="KW-0472">Membrane</keyword>
<dbReference type="STRING" id="33097.A0A150GNL3"/>
<comment type="caution">
    <text evidence="3">The sequence shown here is derived from an EMBL/GenBank/DDBJ whole genome shotgun (WGS) entry which is preliminary data.</text>
</comment>
<dbReference type="SUPFAM" id="SSF51294">
    <property type="entry name" value="Hedgehog/intein (Hint) domain"/>
    <property type="match status" value="1"/>
</dbReference>
<feature type="transmembrane region" description="Helical" evidence="1">
    <location>
        <begin position="481"/>
        <end position="502"/>
    </location>
</feature>
<evidence type="ECO:0000313" key="4">
    <source>
        <dbReference type="Proteomes" id="UP000075714"/>
    </source>
</evidence>
<dbReference type="InterPro" id="IPR050387">
    <property type="entry name" value="Hedgehog_Signaling"/>
</dbReference>
<gene>
    <name evidence="3" type="ORF">GPECTOR_12g356</name>
</gene>
<feature type="domain" description="Hint" evidence="2">
    <location>
        <begin position="267"/>
        <end position="381"/>
    </location>
</feature>
<dbReference type="InterPro" id="IPR001767">
    <property type="entry name" value="Hedgehog_Hint"/>
</dbReference>
<dbReference type="GO" id="GO:0016540">
    <property type="term" value="P:protein autoprocessing"/>
    <property type="evidence" value="ECO:0007669"/>
    <property type="project" value="InterPro"/>
</dbReference>
<feature type="transmembrane region" description="Helical" evidence="1">
    <location>
        <begin position="30"/>
        <end position="54"/>
    </location>
</feature>
<keyword evidence="1" id="KW-1133">Transmembrane helix</keyword>
<keyword evidence="1" id="KW-0812">Transmembrane</keyword>
<dbReference type="InterPro" id="IPR003587">
    <property type="entry name" value="Hint_dom_N"/>
</dbReference>
<dbReference type="Gene3D" id="2.170.16.10">
    <property type="entry name" value="Hedgehog/Intein (Hint) domain"/>
    <property type="match status" value="1"/>
</dbReference>
<dbReference type="InterPro" id="IPR006141">
    <property type="entry name" value="Intein_N"/>
</dbReference>
<sequence>MEDGIIDASEVAAVVDDLVKEQALQRVYKFVAIGLFIVVIVLIGALTGITWAIVQLSKETKDGNAAITGAPIMDITPLYAEKLADIAAAQQQRAVNATSPITGRRRLISTTEQKLVFFANFSISIVLDGCNLIGAGVRDVLMKAPVSLHLNSADGLIAIKFIEASGCGKEDAKEITAFIKTDYGADFYVFCTVASSNCAAYYDNSTMPDQYQTAYRRSLLTSADFLDRCLVHAEPLVLENGGEQHCCQECHAGYVLEGCECHVPHGMHCFPADATVRVLGRADAVRMDELQYGDLVRSVDRSTGAVSYKAVYLFGHREAAGALRYVHIGTASGRTLAATPGHFVPVCVEGCTAEQLAQGAAVMRNRRAGDVRMGDVVLTADPSPAFEAVESVEVLTSHGAFNPYVRGADLIVDGVVASPHSDWILDSVAPAWMVTHLPYIYEALLAPVYGLYCIVGPATAEWLAHGLALAESGASPTSGHVGYWAVLAGMAAPLGLTALLLGRNTEALLKRRA</sequence>
<evidence type="ECO:0000313" key="3">
    <source>
        <dbReference type="EMBL" id="KXZ51394.1"/>
    </source>
</evidence>
<dbReference type="InterPro" id="IPR036844">
    <property type="entry name" value="Hint_dom_sf"/>
</dbReference>
<dbReference type="PROSITE" id="PS50817">
    <property type="entry name" value="INTEIN_N_TER"/>
    <property type="match status" value="1"/>
</dbReference>
<name>A0A150GNL3_GONPE</name>
<organism evidence="3 4">
    <name type="scientific">Gonium pectorale</name>
    <name type="common">Green alga</name>
    <dbReference type="NCBI Taxonomy" id="33097"/>
    <lineage>
        <taxon>Eukaryota</taxon>
        <taxon>Viridiplantae</taxon>
        <taxon>Chlorophyta</taxon>
        <taxon>core chlorophytes</taxon>
        <taxon>Chlorophyceae</taxon>
        <taxon>CS clade</taxon>
        <taxon>Chlamydomonadales</taxon>
        <taxon>Volvocaceae</taxon>
        <taxon>Gonium</taxon>
    </lineage>
</organism>
<proteinExistence type="predicted"/>
<dbReference type="GO" id="GO:0016539">
    <property type="term" value="P:intein-mediated protein splicing"/>
    <property type="evidence" value="ECO:0007669"/>
    <property type="project" value="InterPro"/>
</dbReference>
<dbReference type="SMART" id="SM00306">
    <property type="entry name" value="HintN"/>
    <property type="match status" value="1"/>
</dbReference>
<evidence type="ECO:0000259" key="2">
    <source>
        <dbReference type="SMART" id="SM00306"/>
    </source>
</evidence>
<dbReference type="Proteomes" id="UP000075714">
    <property type="component" value="Unassembled WGS sequence"/>
</dbReference>
<protein>
    <recommendedName>
        <fullName evidence="2">Hint domain-containing protein</fullName>
    </recommendedName>
</protein>
<dbReference type="AlphaFoldDB" id="A0A150GNL3"/>
<reference evidence="4" key="1">
    <citation type="journal article" date="2016" name="Nat. Commun.">
        <title>The Gonium pectorale genome demonstrates co-option of cell cycle regulation during the evolution of multicellularity.</title>
        <authorList>
            <person name="Hanschen E.R."/>
            <person name="Marriage T.N."/>
            <person name="Ferris P.J."/>
            <person name="Hamaji T."/>
            <person name="Toyoda A."/>
            <person name="Fujiyama A."/>
            <person name="Neme R."/>
            <person name="Noguchi H."/>
            <person name="Minakuchi Y."/>
            <person name="Suzuki M."/>
            <person name="Kawai-Toyooka H."/>
            <person name="Smith D.R."/>
            <person name="Sparks H."/>
            <person name="Anderson J."/>
            <person name="Bakaric R."/>
            <person name="Luria V."/>
            <person name="Karger A."/>
            <person name="Kirschner M.W."/>
            <person name="Durand P.M."/>
            <person name="Michod R.E."/>
            <person name="Nozaki H."/>
            <person name="Olson B.J."/>
        </authorList>
    </citation>
    <scope>NUCLEOTIDE SEQUENCE [LARGE SCALE GENOMIC DNA]</scope>
    <source>
        <strain evidence="4">NIES-2863</strain>
    </source>
</reference>
<dbReference type="PANTHER" id="PTHR11889:SF31">
    <property type="entry name" value="PROTEIN HEDGEHOG"/>
    <property type="match status" value="1"/>
</dbReference>
<dbReference type="OrthoDB" id="5212at2759"/>
<evidence type="ECO:0000256" key="1">
    <source>
        <dbReference type="SAM" id="Phobius"/>
    </source>
</evidence>
<accession>A0A150GNL3</accession>
<keyword evidence="4" id="KW-1185">Reference proteome</keyword>